<dbReference type="RefSeq" id="WP_045881726.1">
    <property type="nucleotide sequence ID" value="NZ_CP011110.1"/>
</dbReference>
<keyword evidence="5 6" id="KW-0472">Membrane</keyword>
<evidence type="ECO:0000256" key="6">
    <source>
        <dbReference type="SAM" id="Phobius"/>
    </source>
</evidence>
<feature type="transmembrane region" description="Helical" evidence="6">
    <location>
        <begin position="187"/>
        <end position="204"/>
    </location>
</feature>
<dbReference type="Proteomes" id="UP000032748">
    <property type="component" value="Chromosome"/>
</dbReference>
<evidence type="ECO:0000256" key="5">
    <source>
        <dbReference type="ARBA" id="ARBA00023136"/>
    </source>
</evidence>
<gene>
    <name evidence="7" type="ORF">PCL1606_16090</name>
</gene>
<evidence type="ECO:0000256" key="4">
    <source>
        <dbReference type="ARBA" id="ARBA00022989"/>
    </source>
</evidence>
<dbReference type="InterPro" id="IPR001123">
    <property type="entry name" value="LeuE-type"/>
</dbReference>
<feature type="transmembrane region" description="Helical" evidence="6">
    <location>
        <begin position="67"/>
        <end position="86"/>
    </location>
</feature>
<sequence>MTELLVVITITVLAVLSPGADFAMVTRNSLVLSRRHGVYTALGIGLGVMLHIGYTLFGVGLLIKQSLLLFSVLKVAGALYLVYLGIQMLRARPTEEGQGRLDAPRVSAWQALRTGFLTNALNPKTMIFVVSLFMQVMQPGTAPVVQLGYGAIIVLAHVVWFVAVALFFSAPGIRGRLLACKRRIDQLFGVLLVGFGVLLGALSLRS</sequence>
<dbReference type="GO" id="GO:0015171">
    <property type="term" value="F:amino acid transmembrane transporter activity"/>
    <property type="evidence" value="ECO:0007669"/>
    <property type="project" value="TreeGrafter"/>
</dbReference>
<protein>
    <submittedName>
        <fullName evidence="7">Lysine transporter LysE</fullName>
    </submittedName>
</protein>
<proteinExistence type="predicted"/>
<evidence type="ECO:0000313" key="8">
    <source>
        <dbReference type="Proteomes" id="UP000032748"/>
    </source>
</evidence>
<feature type="transmembrane region" description="Helical" evidence="6">
    <location>
        <begin position="147"/>
        <end position="167"/>
    </location>
</feature>
<dbReference type="PANTHER" id="PTHR30086:SF21">
    <property type="entry name" value="TRANSPORT PROTEIN"/>
    <property type="match status" value="1"/>
</dbReference>
<evidence type="ECO:0000313" key="7">
    <source>
        <dbReference type="EMBL" id="AKA23064.1"/>
    </source>
</evidence>
<evidence type="ECO:0000256" key="3">
    <source>
        <dbReference type="ARBA" id="ARBA00022692"/>
    </source>
</evidence>
<evidence type="ECO:0000256" key="2">
    <source>
        <dbReference type="ARBA" id="ARBA00022475"/>
    </source>
</evidence>
<feature type="transmembrane region" description="Helical" evidence="6">
    <location>
        <begin position="38"/>
        <end position="60"/>
    </location>
</feature>
<dbReference type="GO" id="GO:0005886">
    <property type="term" value="C:plasma membrane"/>
    <property type="evidence" value="ECO:0007669"/>
    <property type="project" value="UniProtKB-SubCell"/>
</dbReference>
<accession>A0A0D5XWJ3</accession>
<dbReference type="AlphaFoldDB" id="A0A0D5XWJ3"/>
<dbReference type="PANTHER" id="PTHR30086">
    <property type="entry name" value="ARGININE EXPORTER PROTEIN ARGO"/>
    <property type="match status" value="1"/>
</dbReference>
<keyword evidence="4 6" id="KW-1133">Transmembrane helix</keyword>
<evidence type="ECO:0000256" key="1">
    <source>
        <dbReference type="ARBA" id="ARBA00004651"/>
    </source>
</evidence>
<dbReference type="KEGG" id="pcz:PCL1606_16090"/>
<name>A0A0D5XWJ3_9PSED</name>
<reference evidence="7 8" key="1">
    <citation type="journal article" date="2015" name="Mol. Plant Microbe Interact.">
        <title>Comparative Genomic Analysis of Pseudomonas chlororaphis PCL1606 Reveals New Insight into Antifungal Compounds Involved in Biocontrol.</title>
        <authorList>
            <person name="Calderon C.E."/>
            <person name="Ramos C."/>
            <person name="de Vicente A."/>
            <person name="Cazorla F.M."/>
        </authorList>
    </citation>
    <scope>NUCLEOTIDE SEQUENCE [LARGE SCALE GENOMIC DNA]</scope>
    <source>
        <strain evidence="7 8">PCL1606</strain>
    </source>
</reference>
<organism evidence="7 8">
    <name type="scientific">Pseudomonas chlororaphis</name>
    <dbReference type="NCBI Taxonomy" id="587753"/>
    <lineage>
        <taxon>Bacteria</taxon>
        <taxon>Pseudomonadati</taxon>
        <taxon>Pseudomonadota</taxon>
        <taxon>Gammaproteobacteria</taxon>
        <taxon>Pseudomonadales</taxon>
        <taxon>Pseudomonadaceae</taxon>
        <taxon>Pseudomonas</taxon>
    </lineage>
</organism>
<dbReference type="EMBL" id="CP011110">
    <property type="protein sequence ID" value="AKA23064.1"/>
    <property type="molecule type" value="Genomic_DNA"/>
</dbReference>
<dbReference type="Pfam" id="PF01810">
    <property type="entry name" value="LysE"/>
    <property type="match status" value="1"/>
</dbReference>
<keyword evidence="3 6" id="KW-0812">Transmembrane</keyword>
<dbReference type="OrthoDB" id="581870at2"/>
<keyword evidence="2" id="KW-1003">Cell membrane</keyword>
<dbReference type="PATRIC" id="fig|587753.10.peg.1598"/>
<dbReference type="PIRSF" id="PIRSF006324">
    <property type="entry name" value="LeuE"/>
    <property type="match status" value="1"/>
</dbReference>
<comment type="subcellular location">
    <subcellularLocation>
        <location evidence="1">Cell membrane</location>
        <topology evidence="1">Multi-pass membrane protein</topology>
    </subcellularLocation>
</comment>